<dbReference type="RefSeq" id="WP_076412064.1">
    <property type="nucleotide sequence ID" value="NZ_MJMN01000013.1"/>
</dbReference>
<dbReference type="EMBL" id="MJMN01000013">
    <property type="protein sequence ID" value="OMG88007.1"/>
    <property type="molecule type" value="Genomic_DNA"/>
</dbReference>
<accession>A0A1R1JUH7</accession>
<sequence>MGIKSQGTHLFLRLPNSGGQTALKMKCPTGIQGLGGPRDQIDSTCLDDTDDRQYVAGLGNPGQVTVPFNYDPQHASHQLLFDLKDAGTTEQWLMGLSDGTAAPTFNSNGDFLPMTTRSGFVFDAYVADVNIDVANNDIVKGTMILQRSGKVRPFYKAA</sequence>
<dbReference type="AlphaFoldDB" id="A0A1R1JUH7"/>
<evidence type="ECO:0008006" key="3">
    <source>
        <dbReference type="Google" id="ProtNLM"/>
    </source>
</evidence>
<evidence type="ECO:0000313" key="2">
    <source>
        <dbReference type="Proteomes" id="UP000187251"/>
    </source>
</evidence>
<organism evidence="1 2">
    <name type="scientific">Alcaligenes xylosoxydans xylosoxydans</name>
    <name type="common">Achromobacter xylosoxidans</name>
    <dbReference type="NCBI Taxonomy" id="85698"/>
    <lineage>
        <taxon>Bacteria</taxon>
        <taxon>Pseudomonadati</taxon>
        <taxon>Pseudomonadota</taxon>
        <taxon>Betaproteobacteria</taxon>
        <taxon>Burkholderiales</taxon>
        <taxon>Alcaligenaceae</taxon>
        <taxon>Achromobacter</taxon>
    </lineage>
</organism>
<dbReference type="Gene3D" id="4.10.410.40">
    <property type="match status" value="1"/>
</dbReference>
<reference evidence="1 2" key="1">
    <citation type="submission" date="2016-09" db="EMBL/GenBank/DDBJ databases">
        <title>Phylogenomics of Achromobacter.</title>
        <authorList>
            <person name="Jeukens J."/>
            <person name="Freschi L."/>
            <person name="Vincent A.T."/>
            <person name="Emond-Rheault J.-G."/>
            <person name="Kukavica-Ibrulj I."/>
            <person name="Charette S.J."/>
            <person name="Levesque R.C."/>
        </authorList>
    </citation>
    <scope>NUCLEOTIDE SEQUENCE [LARGE SCALE GENOMIC DNA]</scope>
    <source>
        <strain evidence="1 2">AUS488</strain>
    </source>
</reference>
<protein>
    <recommendedName>
        <fullName evidence="3">Phage tail protein</fullName>
    </recommendedName>
</protein>
<comment type="caution">
    <text evidence="1">The sequence shown here is derived from an EMBL/GenBank/DDBJ whole genome shotgun (WGS) entry which is preliminary data.</text>
</comment>
<dbReference type="OrthoDB" id="8641166at2"/>
<proteinExistence type="predicted"/>
<dbReference type="Proteomes" id="UP000187251">
    <property type="component" value="Unassembled WGS sequence"/>
</dbReference>
<gene>
    <name evidence="1" type="ORF">BIZ92_10445</name>
</gene>
<dbReference type="Pfam" id="PF16460">
    <property type="entry name" value="Phage_TTP_11"/>
    <property type="match status" value="1"/>
</dbReference>
<dbReference type="InterPro" id="IPR032495">
    <property type="entry name" value="Phage_TTP_11"/>
</dbReference>
<name>A0A1R1JUH7_ALCXX</name>
<evidence type="ECO:0000313" key="1">
    <source>
        <dbReference type="EMBL" id="OMG88007.1"/>
    </source>
</evidence>